<reference evidence="1" key="1">
    <citation type="submission" date="2022-08" db="UniProtKB">
        <authorList>
            <consortium name="EnsemblMetazoa"/>
        </authorList>
    </citation>
    <scope>IDENTIFICATION</scope>
    <source>
        <strain evidence="1">Israel</strain>
    </source>
</reference>
<accession>A0A3F2ZEK1</accession>
<proteinExistence type="predicted"/>
<organism evidence="1 2">
    <name type="scientific">Phlebotomus papatasi</name>
    <name type="common">Sandfly</name>
    <dbReference type="NCBI Taxonomy" id="29031"/>
    <lineage>
        <taxon>Eukaryota</taxon>
        <taxon>Metazoa</taxon>
        <taxon>Ecdysozoa</taxon>
        <taxon>Arthropoda</taxon>
        <taxon>Hexapoda</taxon>
        <taxon>Insecta</taxon>
        <taxon>Pterygota</taxon>
        <taxon>Neoptera</taxon>
        <taxon>Endopterygota</taxon>
        <taxon>Diptera</taxon>
        <taxon>Nematocera</taxon>
        <taxon>Psychodoidea</taxon>
        <taxon>Psychodidae</taxon>
        <taxon>Phlebotomus</taxon>
        <taxon>Phlebotomus</taxon>
    </lineage>
</organism>
<dbReference type="AlphaFoldDB" id="A0A3F2ZEK1"/>
<dbReference type="EMBL" id="AJVK01002323">
    <property type="status" value="NOT_ANNOTATED_CDS"/>
    <property type="molecule type" value="Genomic_DNA"/>
</dbReference>
<keyword evidence="2" id="KW-1185">Reference proteome</keyword>
<evidence type="ECO:0000313" key="2">
    <source>
        <dbReference type="Proteomes" id="UP000092462"/>
    </source>
</evidence>
<dbReference type="EnsemblMetazoa" id="PPAI013241-RA">
    <property type="protein sequence ID" value="PPAI013241-PA"/>
    <property type="gene ID" value="PPAI013241"/>
</dbReference>
<name>A0A3F2ZEK1_PHLPP</name>
<dbReference type="VEuPathDB" id="VectorBase:PPAI013241"/>
<dbReference type="Proteomes" id="UP000092462">
    <property type="component" value="Unassembled WGS sequence"/>
</dbReference>
<protein>
    <submittedName>
        <fullName evidence="1">Uncharacterized protein</fullName>
    </submittedName>
</protein>
<sequence length="384" mass="45228">MLSIFETIGLLSTIQKWMTIFEYKTDHKSRTVRYFLRIFLRLPIFYAHGYAIYDIIIIFKGYFFFASHESLVLMTVSITDLLIIKVSSLLVMFFFAIMQKRHLKLLNDIMNFEMKWVDVLSAETFERRKRIKWKYNLQFILLLLHNFSYNFYFYFQVEEQLGRQINVVIWYIAFICQSAYVDYIVFYLTGYVNVFLMSLSCLNPETLSVNDRMKFLLFLKEYFTMLKKINALFGIAIFGILVTHLTEATTNCCFILVILTDTPANNIELISLFILFCSLWTMGNIFIMLRISKVGDYFEENVTNLFSRIAASYGEKEQTNRFDFNTKNILLSHLHAANTIKIGCIVHVNGNVLLKALTLLIANLAVFVQFRQFEIISPREWVEP</sequence>
<evidence type="ECO:0000313" key="1">
    <source>
        <dbReference type="EnsemblMetazoa" id="PPAI013241-PA"/>
    </source>
</evidence>